<feature type="transmembrane region" description="Helical" evidence="1">
    <location>
        <begin position="12"/>
        <end position="29"/>
    </location>
</feature>
<dbReference type="EMBL" id="WOBO01000015">
    <property type="protein sequence ID" value="MUK46434.1"/>
    <property type="molecule type" value="Genomic_DNA"/>
</dbReference>
<evidence type="ECO:0000256" key="1">
    <source>
        <dbReference type="SAM" id="Phobius"/>
    </source>
</evidence>
<dbReference type="RefSeq" id="WP_155658042.1">
    <property type="nucleotide sequence ID" value="NZ_WOBE01000010.1"/>
</dbReference>
<proteinExistence type="predicted"/>
<gene>
    <name evidence="2" type="ORF">GNP77_13690</name>
</gene>
<dbReference type="Proteomes" id="UP000435323">
    <property type="component" value="Unassembled WGS sequence"/>
</dbReference>
<dbReference type="AlphaFoldDB" id="A0A6N3Z4Q9"/>
<reference evidence="2 3" key="1">
    <citation type="submission" date="2019-11" db="EMBL/GenBank/DDBJ databases">
        <title>Using colonization assays and comparative genomics to discover symbiosis behaviors and factors in Vibrio fischeri.</title>
        <authorList>
            <person name="Bongrand C."/>
            <person name="Moriano-Gutierrez S."/>
            <person name="Arevalo P."/>
            <person name="Mcfall-Ngai M."/>
            <person name="Visick K."/>
            <person name="Polz M.F."/>
            <person name="Ruby E.G."/>
        </authorList>
    </citation>
    <scope>NUCLEOTIDE SEQUENCE [LARGE SCALE GENOMIC DNA]</scope>
    <source>
        <strain evidence="3">emors.3.2</strain>
    </source>
</reference>
<comment type="caution">
    <text evidence="2">The sequence shown here is derived from an EMBL/GenBank/DDBJ whole genome shotgun (WGS) entry which is preliminary data.</text>
</comment>
<protein>
    <submittedName>
        <fullName evidence="2">Pilus assembly protein</fullName>
    </submittedName>
</protein>
<evidence type="ECO:0000313" key="3">
    <source>
        <dbReference type="Proteomes" id="UP000435323"/>
    </source>
</evidence>
<sequence>MKIKKNRGVASIEFAMGFMIFWLICMAWVEMSYMSYVSAISDLIISESARESKTEDSDYLQAFTDAVNDNQSIWGNVVDPSKFTMSIQYLKSVNELGSLVEPCTVPDSESTAECGSSDNSSIAVYRIDYRFSPIFTYFMGFEGIFSREDIVIQEYERDAFQV</sequence>
<name>A0A6N3Z4Q9_ALIFS</name>
<keyword evidence="1" id="KW-0472">Membrane</keyword>
<evidence type="ECO:0000313" key="2">
    <source>
        <dbReference type="EMBL" id="MUK46434.1"/>
    </source>
</evidence>
<accession>A0A6N3Z4Q9</accession>
<keyword evidence="1" id="KW-1133">Transmembrane helix</keyword>
<organism evidence="2 3">
    <name type="scientific">Aliivibrio fischeri</name>
    <name type="common">Vibrio fischeri</name>
    <dbReference type="NCBI Taxonomy" id="668"/>
    <lineage>
        <taxon>Bacteria</taxon>
        <taxon>Pseudomonadati</taxon>
        <taxon>Pseudomonadota</taxon>
        <taxon>Gammaproteobacteria</taxon>
        <taxon>Vibrionales</taxon>
        <taxon>Vibrionaceae</taxon>
        <taxon>Aliivibrio</taxon>
    </lineage>
</organism>
<keyword evidence="1" id="KW-0812">Transmembrane</keyword>